<name>A0A7S0SMC2_9CHLO</name>
<evidence type="ECO:0000259" key="3">
    <source>
        <dbReference type="PROSITE" id="PS50011"/>
    </source>
</evidence>
<feature type="domain" description="Protein kinase" evidence="3">
    <location>
        <begin position="14"/>
        <end position="254"/>
    </location>
</feature>
<feature type="compositionally biased region" description="Acidic residues" evidence="2">
    <location>
        <begin position="291"/>
        <end position="302"/>
    </location>
</feature>
<keyword evidence="1" id="KW-0547">Nucleotide-binding</keyword>
<dbReference type="PROSITE" id="PS00107">
    <property type="entry name" value="PROTEIN_KINASE_ATP"/>
    <property type="match status" value="1"/>
</dbReference>
<feature type="compositionally biased region" description="Basic residues" evidence="2">
    <location>
        <begin position="430"/>
        <end position="439"/>
    </location>
</feature>
<dbReference type="PANTHER" id="PTHR44329">
    <property type="entry name" value="SERINE/THREONINE-PROTEIN KINASE TNNI3K-RELATED"/>
    <property type="match status" value="1"/>
</dbReference>
<reference evidence="4" key="1">
    <citation type="submission" date="2021-01" db="EMBL/GenBank/DDBJ databases">
        <authorList>
            <person name="Corre E."/>
            <person name="Pelletier E."/>
            <person name="Niang G."/>
            <person name="Scheremetjew M."/>
            <person name="Finn R."/>
            <person name="Kale V."/>
            <person name="Holt S."/>
            <person name="Cochrane G."/>
            <person name="Meng A."/>
            <person name="Brown T."/>
            <person name="Cohen L."/>
        </authorList>
    </citation>
    <scope>NUCLEOTIDE SEQUENCE</scope>
    <source>
        <strain evidence="4">SL-175</strain>
    </source>
</reference>
<dbReference type="GO" id="GO:0005524">
    <property type="term" value="F:ATP binding"/>
    <property type="evidence" value="ECO:0007669"/>
    <property type="project" value="UniProtKB-UniRule"/>
</dbReference>
<dbReference type="GO" id="GO:0004674">
    <property type="term" value="F:protein serine/threonine kinase activity"/>
    <property type="evidence" value="ECO:0007669"/>
    <property type="project" value="TreeGrafter"/>
</dbReference>
<dbReference type="InterPro" id="IPR000719">
    <property type="entry name" value="Prot_kinase_dom"/>
</dbReference>
<feature type="region of interest" description="Disordered" evidence="2">
    <location>
        <begin position="278"/>
        <end position="482"/>
    </location>
</feature>
<proteinExistence type="predicted"/>
<feature type="binding site" evidence="1">
    <location>
        <position position="41"/>
    </location>
    <ligand>
        <name>ATP</name>
        <dbReference type="ChEBI" id="CHEBI:30616"/>
    </ligand>
</feature>
<feature type="compositionally biased region" description="Basic and acidic residues" evidence="2">
    <location>
        <begin position="452"/>
        <end position="474"/>
    </location>
</feature>
<dbReference type="EMBL" id="HBFC01023142">
    <property type="protein sequence ID" value="CAD8711228.1"/>
    <property type="molecule type" value="Transcribed_RNA"/>
</dbReference>
<dbReference type="InterPro" id="IPR051681">
    <property type="entry name" value="Ser/Thr_Kinases-Pseudokinases"/>
</dbReference>
<dbReference type="Gene3D" id="1.10.510.10">
    <property type="entry name" value="Transferase(Phosphotransferase) domain 1"/>
    <property type="match status" value="1"/>
</dbReference>
<accession>A0A7S0SMC2</accession>
<dbReference type="SUPFAM" id="SSF56112">
    <property type="entry name" value="Protein kinase-like (PK-like)"/>
    <property type="match status" value="1"/>
</dbReference>
<feature type="compositionally biased region" description="Basic and acidic residues" evidence="2">
    <location>
        <begin position="415"/>
        <end position="429"/>
    </location>
</feature>
<organism evidence="4">
    <name type="scientific">Mantoniella antarctica</name>
    <dbReference type="NCBI Taxonomy" id="81844"/>
    <lineage>
        <taxon>Eukaryota</taxon>
        <taxon>Viridiplantae</taxon>
        <taxon>Chlorophyta</taxon>
        <taxon>Mamiellophyceae</taxon>
        <taxon>Mamiellales</taxon>
        <taxon>Mamiellaceae</taxon>
        <taxon>Mantoniella</taxon>
    </lineage>
</organism>
<evidence type="ECO:0000256" key="2">
    <source>
        <dbReference type="SAM" id="MobiDB-lite"/>
    </source>
</evidence>
<keyword evidence="1" id="KW-0067">ATP-binding</keyword>
<sequence length="482" mass="52121">MDAPDFDPADLSSKREWDKVGDGSFGNVYKATLLGTHVAVKEIGNMKDDRVAGLKRDIFYLRRFPHPNIVSMYGAYTEDGKLYMAMEYMPHSLRSKGVVNKVDIVRVLADVARALVRLHAAGHVHRDVKARNVLITKAYDTAKLCDFGLARAMPDPERPAVNPDMTPRIGPPKYRAPEVVKRKDYGVSSDIYGFGIMCQQLVGQLKRRRRRAMGEDVEWVLDLGTECTRDPSHRPTAGECLKRCLERSGRSLQLCSQETARKRAAFWPKEAMDVGTWKRASLSSSSSSSDQESETSESDDDGGAGGGASAGGVVNHDTADKSEGVVASGGGGGGRDEDGGNKVHLAPPPLAKSGNGDFSKGRPHSVVARGRGQSSGKEGGGNAGGGREEVDSARENRQESEKVQGCRGSTGGRQEGGRGRDTRGEDGGNRGRHQSRSRSRSRDGTRQGAVGGRDRGKDDDSKKRPGNDRPRPPRAESPMSRH</sequence>
<protein>
    <recommendedName>
        <fullName evidence="3">Protein kinase domain-containing protein</fullName>
    </recommendedName>
</protein>
<dbReference type="InterPro" id="IPR017441">
    <property type="entry name" value="Protein_kinase_ATP_BS"/>
</dbReference>
<dbReference type="SMART" id="SM00220">
    <property type="entry name" value="S_TKc"/>
    <property type="match status" value="1"/>
</dbReference>
<evidence type="ECO:0000256" key="1">
    <source>
        <dbReference type="PROSITE-ProRule" id="PRU10141"/>
    </source>
</evidence>
<dbReference type="AlphaFoldDB" id="A0A7S0SMC2"/>
<feature type="compositionally biased region" description="Basic and acidic residues" evidence="2">
    <location>
        <begin position="386"/>
        <end position="404"/>
    </location>
</feature>
<dbReference type="Pfam" id="PF00069">
    <property type="entry name" value="Pkinase"/>
    <property type="match status" value="1"/>
</dbReference>
<evidence type="ECO:0000313" key="4">
    <source>
        <dbReference type="EMBL" id="CAD8711228.1"/>
    </source>
</evidence>
<feature type="compositionally biased region" description="Low complexity" evidence="2">
    <location>
        <begin position="280"/>
        <end position="290"/>
    </location>
</feature>
<dbReference type="InterPro" id="IPR011009">
    <property type="entry name" value="Kinase-like_dom_sf"/>
</dbReference>
<gene>
    <name evidence="4" type="ORF">MANT1106_LOCUS13914</name>
</gene>
<dbReference type="PROSITE" id="PS50011">
    <property type="entry name" value="PROTEIN_KINASE_DOM"/>
    <property type="match status" value="1"/>
</dbReference>